<dbReference type="SUPFAM" id="SSF52047">
    <property type="entry name" value="RNI-like"/>
    <property type="match status" value="1"/>
</dbReference>
<protein>
    <recommendedName>
        <fullName evidence="3">F-box domain-containing protein</fullName>
    </recommendedName>
</protein>
<dbReference type="AlphaFoldDB" id="A0A8H6HGR6"/>
<sequence length="681" mass="75615">MDSLPSELLTEIMSYIQDGTSLQGFQLSLTCRYLYGVLQPVLAHFQVNQLIEAQGRGDLIVRNLSKSKGSEPTWDTLYQPERLMKSGFRAKLEAAFGISSTPVGPNPDETQQFPSEFQLAYIFKPSNRSNIPEIWSLQSLVSKNSVSLGLRRVRLIWGSGLWETVGGEGVGGQAFSERQRALEKLIEAFTSRRNGMEATNGDPGVELRFIGTCSRNGLWFGQGGLAEPSAFFSHVEVQDAPRSIMNANFGSRRPDGKRVSLIKKLVGRLSSSTAHAPTRVEVDLPRKEPGWVPCWKVHSKTKLTAFGNVKLSSASGASESTSRLDRLYLQTCTIQPFWYPHLQNLIFHCPSTLTHLHLDSCPTRSFSGLAPLDWHAMIATWPRFDKLTHLKVTNTGTLPIPVILSFLHANPSVEVVQLLIPPVRDHNLPETSPQLVGLELNIKALTATPWDLGAFLSFQPILPHLESLEIHQVKASVWEEGTTEWDRIAQFIQHSAPPKHSGAQGGLQKLKLSFSDEYRLEEWLYNAVASPWTGGRKDGTLREPTGEIALVKALASCPSLTFLHVSTRDVPRRLYFHPDTVVEFIAAFPSLQTVILQGLFYNSPDDHRGKNSSAFWRALARLWETCSSLRTVEIRDLTEGSESGGAVWRDGRKEGPSGGLDLYRGAFPWAGIIQSENAPSF</sequence>
<keyword evidence="2" id="KW-1185">Reference proteome</keyword>
<proteinExistence type="predicted"/>
<organism evidence="1 2">
    <name type="scientific">Ephemerocybe angulata</name>
    <dbReference type="NCBI Taxonomy" id="980116"/>
    <lineage>
        <taxon>Eukaryota</taxon>
        <taxon>Fungi</taxon>
        <taxon>Dikarya</taxon>
        <taxon>Basidiomycota</taxon>
        <taxon>Agaricomycotina</taxon>
        <taxon>Agaricomycetes</taxon>
        <taxon>Agaricomycetidae</taxon>
        <taxon>Agaricales</taxon>
        <taxon>Agaricineae</taxon>
        <taxon>Psathyrellaceae</taxon>
        <taxon>Ephemerocybe</taxon>
    </lineage>
</organism>
<accession>A0A8H6HGR6</accession>
<evidence type="ECO:0000313" key="1">
    <source>
        <dbReference type="EMBL" id="KAF6745523.1"/>
    </source>
</evidence>
<gene>
    <name evidence="1" type="ORF">DFP72DRAFT_856472</name>
</gene>
<dbReference type="InterPro" id="IPR032675">
    <property type="entry name" value="LRR_dom_sf"/>
</dbReference>
<dbReference type="OrthoDB" id="10370381at2759"/>
<evidence type="ECO:0000313" key="2">
    <source>
        <dbReference type="Proteomes" id="UP000521943"/>
    </source>
</evidence>
<reference evidence="1 2" key="1">
    <citation type="submission" date="2020-07" db="EMBL/GenBank/DDBJ databases">
        <title>Comparative genomics of pyrophilous fungi reveals a link between fire events and developmental genes.</title>
        <authorList>
            <consortium name="DOE Joint Genome Institute"/>
            <person name="Steindorff A.S."/>
            <person name="Carver A."/>
            <person name="Calhoun S."/>
            <person name="Stillman K."/>
            <person name="Liu H."/>
            <person name="Lipzen A."/>
            <person name="Pangilinan J."/>
            <person name="Labutti K."/>
            <person name="Bruns T.D."/>
            <person name="Grigoriev I.V."/>
        </authorList>
    </citation>
    <scope>NUCLEOTIDE SEQUENCE [LARGE SCALE GENOMIC DNA]</scope>
    <source>
        <strain evidence="1 2">CBS 144469</strain>
    </source>
</reference>
<evidence type="ECO:0008006" key="3">
    <source>
        <dbReference type="Google" id="ProtNLM"/>
    </source>
</evidence>
<dbReference type="Proteomes" id="UP000521943">
    <property type="component" value="Unassembled WGS sequence"/>
</dbReference>
<name>A0A8H6HGR6_9AGAR</name>
<dbReference type="EMBL" id="JACGCI010000105">
    <property type="protein sequence ID" value="KAF6745523.1"/>
    <property type="molecule type" value="Genomic_DNA"/>
</dbReference>
<dbReference type="Gene3D" id="3.80.10.10">
    <property type="entry name" value="Ribonuclease Inhibitor"/>
    <property type="match status" value="1"/>
</dbReference>
<comment type="caution">
    <text evidence="1">The sequence shown here is derived from an EMBL/GenBank/DDBJ whole genome shotgun (WGS) entry which is preliminary data.</text>
</comment>